<reference evidence="1 2" key="1">
    <citation type="submission" date="2015-04" db="EMBL/GenBank/DDBJ databases">
        <authorList>
            <person name="Syromyatnikov M.Y."/>
            <person name="Popov V.N."/>
        </authorList>
    </citation>
    <scope>NUCLEOTIDE SEQUENCE [LARGE SCALE GENOMIC DNA]</scope>
</reference>
<proteinExistence type="predicted"/>
<name>A0A1J1IBZ9_9DIPT</name>
<dbReference type="EMBL" id="CVRI01000047">
    <property type="protein sequence ID" value="CRK97274.1"/>
    <property type="molecule type" value="Genomic_DNA"/>
</dbReference>
<organism evidence="1 2">
    <name type="scientific">Clunio marinus</name>
    <dbReference type="NCBI Taxonomy" id="568069"/>
    <lineage>
        <taxon>Eukaryota</taxon>
        <taxon>Metazoa</taxon>
        <taxon>Ecdysozoa</taxon>
        <taxon>Arthropoda</taxon>
        <taxon>Hexapoda</taxon>
        <taxon>Insecta</taxon>
        <taxon>Pterygota</taxon>
        <taxon>Neoptera</taxon>
        <taxon>Endopterygota</taxon>
        <taxon>Diptera</taxon>
        <taxon>Nematocera</taxon>
        <taxon>Chironomoidea</taxon>
        <taxon>Chironomidae</taxon>
        <taxon>Clunio</taxon>
    </lineage>
</organism>
<protein>
    <submittedName>
        <fullName evidence="1">CLUMA_CG010670, isoform B</fullName>
    </submittedName>
</protein>
<evidence type="ECO:0000313" key="2">
    <source>
        <dbReference type="Proteomes" id="UP000183832"/>
    </source>
</evidence>
<accession>A0A1J1IBZ9</accession>
<sequence>MASSNNEIHHRPYSLTFETLLIANIKLYNLLIDISLKSLMKNFFQLCRQKLTHTRNYIININKLNKPTDSITHRLWKSRSKYVKYLFHFIDLMYLSVVISK</sequence>
<evidence type="ECO:0000313" key="1">
    <source>
        <dbReference type="EMBL" id="CRK97274.1"/>
    </source>
</evidence>
<keyword evidence="2" id="KW-1185">Reference proteome</keyword>
<dbReference type="Proteomes" id="UP000183832">
    <property type="component" value="Unassembled WGS sequence"/>
</dbReference>
<dbReference type="OrthoDB" id="6380180at2759"/>
<gene>
    <name evidence="1" type="ORF">CLUMA_CG010670</name>
</gene>
<dbReference type="AlphaFoldDB" id="A0A1J1IBZ9"/>